<evidence type="ECO:0000313" key="7">
    <source>
        <dbReference type="EMBL" id="VDM82653.1"/>
    </source>
</evidence>
<dbReference type="Gene3D" id="1.20.1050.10">
    <property type="match status" value="1"/>
</dbReference>
<dbReference type="GO" id="GO:0006749">
    <property type="term" value="P:glutathione metabolic process"/>
    <property type="evidence" value="ECO:0007669"/>
    <property type="project" value="TreeGrafter"/>
</dbReference>
<comment type="catalytic activity">
    <reaction evidence="4">
        <text>RX + glutathione = an S-substituted glutathione + a halide anion + H(+)</text>
        <dbReference type="Rhea" id="RHEA:16437"/>
        <dbReference type="ChEBI" id="CHEBI:15378"/>
        <dbReference type="ChEBI" id="CHEBI:16042"/>
        <dbReference type="ChEBI" id="CHEBI:17792"/>
        <dbReference type="ChEBI" id="CHEBI:57925"/>
        <dbReference type="ChEBI" id="CHEBI:90779"/>
        <dbReference type="EC" id="2.5.1.18"/>
    </reaction>
</comment>
<dbReference type="GO" id="GO:0004364">
    <property type="term" value="F:glutathione transferase activity"/>
    <property type="evidence" value="ECO:0007669"/>
    <property type="project" value="UniProtKB-EC"/>
</dbReference>
<evidence type="ECO:0000259" key="6">
    <source>
        <dbReference type="PROSITE" id="PS50405"/>
    </source>
</evidence>
<organism evidence="7 8">
    <name type="scientific">Strongylus vulgaris</name>
    <name type="common">Blood worm</name>
    <dbReference type="NCBI Taxonomy" id="40348"/>
    <lineage>
        <taxon>Eukaryota</taxon>
        <taxon>Metazoa</taxon>
        <taxon>Ecdysozoa</taxon>
        <taxon>Nematoda</taxon>
        <taxon>Chromadorea</taxon>
        <taxon>Rhabditida</taxon>
        <taxon>Rhabditina</taxon>
        <taxon>Rhabditomorpha</taxon>
        <taxon>Strongyloidea</taxon>
        <taxon>Strongylidae</taxon>
        <taxon>Strongylus</taxon>
    </lineage>
</organism>
<dbReference type="Proteomes" id="UP000270094">
    <property type="component" value="Unassembled WGS sequence"/>
</dbReference>
<dbReference type="InterPro" id="IPR004046">
    <property type="entry name" value="GST_C"/>
</dbReference>
<protein>
    <recommendedName>
        <fullName evidence="1">glutathione transferase</fullName>
        <ecNumber evidence="1">2.5.1.18</ecNumber>
    </recommendedName>
    <alternativeName>
        <fullName evidence="5">GST class-sigma</fullName>
    </alternativeName>
</protein>
<dbReference type="PROSITE" id="PS50405">
    <property type="entry name" value="GST_CTER"/>
    <property type="match status" value="1"/>
</dbReference>
<feature type="domain" description="GST C-terminal" evidence="6">
    <location>
        <begin position="5"/>
        <end position="144"/>
    </location>
</feature>
<evidence type="ECO:0000256" key="3">
    <source>
        <dbReference type="ARBA" id="ARBA00038317"/>
    </source>
</evidence>
<dbReference type="CDD" id="cd03192">
    <property type="entry name" value="GST_C_Sigma_like"/>
    <property type="match status" value="1"/>
</dbReference>
<dbReference type="AlphaFoldDB" id="A0A3P7JP58"/>
<evidence type="ECO:0000313" key="8">
    <source>
        <dbReference type="Proteomes" id="UP000270094"/>
    </source>
</evidence>
<comment type="similarity">
    <text evidence="3">Belongs to the GST superfamily. Sigma family.</text>
</comment>
<keyword evidence="8" id="KW-1185">Reference proteome</keyword>
<name>A0A3P7JP58_STRVU</name>
<accession>A0A3P7JP58</accession>
<dbReference type="PANTHER" id="PTHR11571">
    <property type="entry name" value="GLUTATHIONE S-TRANSFERASE"/>
    <property type="match status" value="1"/>
</dbReference>
<evidence type="ECO:0000256" key="2">
    <source>
        <dbReference type="ARBA" id="ARBA00022679"/>
    </source>
</evidence>
<evidence type="ECO:0000256" key="1">
    <source>
        <dbReference type="ARBA" id="ARBA00012452"/>
    </source>
</evidence>
<gene>
    <name evidence="7" type="ORF">SVUK_LOCUS17651</name>
</gene>
<evidence type="ECO:0000256" key="4">
    <source>
        <dbReference type="ARBA" id="ARBA00047960"/>
    </source>
</evidence>
<dbReference type="InterPro" id="IPR036282">
    <property type="entry name" value="Glutathione-S-Trfase_C_sf"/>
</dbReference>
<dbReference type="InterPro" id="IPR050213">
    <property type="entry name" value="GST_superfamily"/>
</dbReference>
<dbReference type="GO" id="GO:0005737">
    <property type="term" value="C:cytoplasm"/>
    <property type="evidence" value="ECO:0007669"/>
    <property type="project" value="UniProtKB-ARBA"/>
</dbReference>
<dbReference type="PANTHER" id="PTHR11571:SF224">
    <property type="entry name" value="HEMATOPOIETIC PROSTAGLANDIN D SYNTHASE"/>
    <property type="match status" value="1"/>
</dbReference>
<evidence type="ECO:0000256" key="5">
    <source>
        <dbReference type="ARBA" id="ARBA00078118"/>
    </source>
</evidence>
<dbReference type="EC" id="2.5.1.18" evidence="1"/>
<dbReference type="OrthoDB" id="414243at2759"/>
<dbReference type="InterPro" id="IPR010987">
    <property type="entry name" value="Glutathione-S-Trfase_C-like"/>
</dbReference>
<reference evidence="7 8" key="1">
    <citation type="submission" date="2018-11" db="EMBL/GenBank/DDBJ databases">
        <authorList>
            <consortium name="Pathogen Informatics"/>
        </authorList>
    </citation>
    <scope>NUCLEOTIDE SEQUENCE [LARGE SCALE GENOMIC DNA]</scope>
</reference>
<proteinExistence type="inferred from homology"/>
<feature type="non-terminal residue" evidence="7">
    <location>
        <position position="1"/>
    </location>
</feature>
<dbReference type="Pfam" id="PF14497">
    <property type="entry name" value="GST_C_3"/>
    <property type="match status" value="1"/>
</dbReference>
<dbReference type="SUPFAM" id="SSF47616">
    <property type="entry name" value="GST C-terminal domain-like"/>
    <property type="match status" value="1"/>
</dbReference>
<sequence>LAGKSPLEEAIVDSLADQYADYRVEIKPWWRTVIGESEGDVVSLKRHDYLSFLLEQLKIDVVLPARDKFLGFITKFLKENKSGFLVGDSVTWVDVLISEHCATMVESFIPEFLDGYPEVKNHIEKVRAIPNLKKWIETRPKTKF</sequence>
<dbReference type="FunFam" id="1.20.1050.10:FF:000031">
    <property type="entry name" value="Glutathione S-Transferase"/>
    <property type="match status" value="1"/>
</dbReference>
<keyword evidence="2" id="KW-0808">Transferase</keyword>
<dbReference type="EMBL" id="UYYB01118665">
    <property type="protein sequence ID" value="VDM82653.1"/>
    <property type="molecule type" value="Genomic_DNA"/>
</dbReference>